<keyword evidence="5 14" id="KW-0732">Signal</keyword>
<keyword evidence="7 12" id="KW-0720">Serine protease</keyword>
<organism evidence="16 17">
    <name type="scientific">Anopheles atroparvus</name>
    <name type="common">European mosquito</name>
    <dbReference type="NCBI Taxonomy" id="41427"/>
    <lineage>
        <taxon>Eukaryota</taxon>
        <taxon>Metazoa</taxon>
        <taxon>Ecdysozoa</taxon>
        <taxon>Arthropoda</taxon>
        <taxon>Hexapoda</taxon>
        <taxon>Insecta</taxon>
        <taxon>Pterygota</taxon>
        <taxon>Neoptera</taxon>
        <taxon>Endopterygota</taxon>
        <taxon>Diptera</taxon>
        <taxon>Nematocera</taxon>
        <taxon>Culicoidea</taxon>
        <taxon>Culicidae</taxon>
        <taxon>Anophelinae</taxon>
        <taxon>Anopheles</taxon>
    </lineage>
</organism>
<dbReference type="Gene3D" id="2.40.10.10">
    <property type="entry name" value="Trypsin-like serine proteases"/>
    <property type="match status" value="2"/>
</dbReference>
<evidence type="ECO:0000256" key="11">
    <source>
        <dbReference type="ARBA" id="ARBA00024195"/>
    </source>
</evidence>
<evidence type="ECO:0000256" key="13">
    <source>
        <dbReference type="RuleBase" id="RU366078"/>
    </source>
</evidence>
<evidence type="ECO:0000256" key="2">
    <source>
        <dbReference type="ARBA" id="ARBA00022525"/>
    </source>
</evidence>
<feature type="signal peptide" evidence="14">
    <location>
        <begin position="1"/>
        <end position="37"/>
    </location>
</feature>
<dbReference type="Pfam" id="PF12032">
    <property type="entry name" value="CLIP"/>
    <property type="match status" value="1"/>
</dbReference>
<comment type="subcellular location">
    <subcellularLocation>
        <location evidence="1 13">Secreted</location>
    </subcellularLocation>
</comment>
<keyword evidence="17" id="KW-1185">Reference proteome</keyword>
<dbReference type="CDD" id="cd00190">
    <property type="entry name" value="Tryp_SPc"/>
    <property type="match status" value="1"/>
</dbReference>
<dbReference type="GO" id="GO:0004252">
    <property type="term" value="F:serine-type endopeptidase activity"/>
    <property type="evidence" value="ECO:0007669"/>
    <property type="project" value="UniProtKB-UniRule"/>
</dbReference>
<evidence type="ECO:0000256" key="1">
    <source>
        <dbReference type="ARBA" id="ARBA00004613"/>
    </source>
</evidence>
<evidence type="ECO:0000256" key="8">
    <source>
        <dbReference type="ARBA" id="ARBA00022859"/>
    </source>
</evidence>
<keyword evidence="3" id="KW-0399">Innate immunity</keyword>
<keyword evidence="2 13" id="KW-0964">Secreted</keyword>
<keyword evidence="6 12" id="KW-0378">Hydrolase</keyword>
<dbReference type="InterPro" id="IPR018114">
    <property type="entry name" value="TRYPSIN_HIS"/>
</dbReference>
<dbReference type="GO" id="GO:0005576">
    <property type="term" value="C:extracellular region"/>
    <property type="evidence" value="ECO:0007669"/>
    <property type="project" value="UniProtKB-SubCell"/>
</dbReference>
<evidence type="ECO:0000313" key="16">
    <source>
        <dbReference type="EnsemblMetazoa" id="ENSAATROPP000687"/>
    </source>
</evidence>
<dbReference type="PROSITE" id="PS00135">
    <property type="entry name" value="TRYPSIN_SER"/>
    <property type="match status" value="1"/>
</dbReference>
<evidence type="ECO:0000256" key="10">
    <source>
        <dbReference type="ARBA" id="ARBA00023180"/>
    </source>
</evidence>
<comment type="domain">
    <text evidence="13">The clip domain consists of 35-55 residues which are 'knitted' together usually by 3 conserved disulfide bonds forming a clip-like compact structure.</text>
</comment>
<accession>A0AAG5CPD3</accession>
<proteinExistence type="inferred from homology"/>
<sequence length="413" mass="45817">MERPTVKIMGTGVRSLLPLLPLLLCCWSLSGVSRVFASEDDPPVWDSVRLCDIPNEATPGECRPPGECAAYGKINDVSSLSSIPRFSFIKQIQCNGSDAVPFVCCPRTGESYLEPFVNETATPKNRVTSRLAFDADSCGIQSYVAKIRGGQLAEIDEFPWMAMLLYERENNMVAQGCGGALISRTYVVTAAHCVTGKNFMQQKGSLKFVRLREYNIHTNPDCVFENNLKDCSEDMIDLPPKAVIPHPQYNSESTNQEHDIALIQIEQTPPYSDFLRAICLPEQNYDGSSVDKLSVSGWGRTDIFKNNLGPNVLSPIKLKLSLPYVKRDTCSKTFRPWKFQLGPGQMCAGGEHEKDTCAGDSGSPLMSWDRSQGVWRITGVVSLGVRECGVEGLPGVYTNVHYYLPWIRMYAMV</sequence>
<dbReference type="PANTHER" id="PTHR24256">
    <property type="entry name" value="TRYPTASE-RELATED"/>
    <property type="match status" value="1"/>
</dbReference>
<dbReference type="Pfam" id="PF00089">
    <property type="entry name" value="Trypsin"/>
    <property type="match status" value="1"/>
</dbReference>
<dbReference type="InterPro" id="IPR022700">
    <property type="entry name" value="CLIP"/>
</dbReference>
<evidence type="ECO:0000256" key="14">
    <source>
        <dbReference type="SAM" id="SignalP"/>
    </source>
</evidence>
<keyword evidence="4 12" id="KW-0645">Protease</keyword>
<dbReference type="PROSITE" id="PS50240">
    <property type="entry name" value="TRYPSIN_DOM"/>
    <property type="match status" value="1"/>
</dbReference>
<dbReference type="InterPro" id="IPR033116">
    <property type="entry name" value="TRYPSIN_SER"/>
</dbReference>
<evidence type="ECO:0000256" key="6">
    <source>
        <dbReference type="ARBA" id="ARBA00022801"/>
    </source>
</evidence>
<dbReference type="GO" id="GO:0006508">
    <property type="term" value="P:proteolysis"/>
    <property type="evidence" value="ECO:0007669"/>
    <property type="project" value="UniProtKB-KW"/>
</dbReference>
<dbReference type="EnsemblMetazoa" id="ENSAATROPT000723">
    <property type="protein sequence ID" value="ENSAATROPP000687"/>
    <property type="gene ID" value="ENSAATROPG000591"/>
</dbReference>
<evidence type="ECO:0000256" key="4">
    <source>
        <dbReference type="ARBA" id="ARBA00022670"/>
    </source>
</evidence>
<evidence type="ECO:0000313" key="17">
    <source>
        <dbReference type="Proteomes" id="UP000075880"/>
    </source>
</evidence>
<feature type="domain" description="Peptidase S1" evidence="15">
    <location>
        <begin position="147"/>
        <end position="412"/>
    </location>
</feature>
<evidence type="ECO:0000256" key="5">
    <source>
        <dbReference type="ARBA" id="ARBA00022729"/>
    </source>
</evidence>
<evidence type="ECO:0000256" key="9">
    <source>
        <dbReference type="ARBA" id="ARBA00023157"/>
    </source>
</evidence>
<evidence type="ECO:0000256" key="7">
    <source>
        <dbReference type="ARBA" id="ARBA00022825"/>
    </source>
</evidence>
<dbReference type="EC" id="3.4.21.-" evidence="12"/>
<keyword evidence="9" id="KW-1015">Disulfide bond</keyword>
<evidence type="ECO:0000259" key="15">
    <source>
        <dbReference type="PROSITE" id="PS50240"/>
    </source>
</evidence>
<comment type="similarity">
    <text evidence="11 13">Belongs to the peptidase S1 family. CLIP subfamily.</text>
</comment>
<dbReference type="InterPro" id="IPR051487">
    <property type="entry name" value="Ser/Thr_Proteases_Immune/Dev"/>
</dbReference>
<keyword evidence="8" id="KW-0391">Immunity</keyword>
<dbReference type="InterPro" id="IPR043504">
    <property type="entry name" value="Peptidase_S1_PA_chymotrypsin"/>
</dbReference>
<keyword evidence="10" id="KW-0325">Glycoprotein</keyword>
<dbReference type="InterPro" id="IPR001314">
    <property type="entry name" value="Peptidase_S1A"/>
</dbReference>
<evidence type="ECO:0000256" key="3">
    <source>
        <dbReference type="ARBA" id="ARBA00022588"/>
    </source>
</evidence>
<evidence type="ECO:0000256" key="12">
    <source>
        <dbReference type="RuleBase" id="RU363034"/>
    </source>
</evidence>
<dbReference type="SUPFAM" id="SSF50494">
    <property type="entry name" value="Trypsin-like serine proteases"/>
    <property type="match status" value="1"/>
</dbReference>
<protein>
    <recommendedName>
        <fullName evidence="13">CLIP domain-containing serine protease</fullName>
        <ecNumber evidence="12">3.4.21.-</ecNumber>
    </recommendedName>
</protein>
<reference evidence="16" key="1">
    <citation type="submission" date="2024-04" db="UniProtKB">
        <authorList>
            <consortium name="EnsemblMetazoa"/>
        </authorList>
    </citation>
    <scope>IDENTIFICATION</scope>
    <source>
        <strain evidence="16">EBRO</strain>
    </source>
</reference>
<dbReference type="InterPro" id="IPR001254">
    <property type="entry name" value="Trypsin_dom"/>
</dbReference>
<dbReference type="SMART" id="SM00020">
    <property type="entry name" value="Tryp_SPc"/>
    <property type="match status" value="1"/>
</dbReference>
<dbReference type="AlphaFoldDB" id="A0AAG5CPD3"/>
<dbReference type="PROSITE" id="PS00134">
    <property type="entry name" value="TRYPSIN_HIS"/>
    <property type="match status" value="1"/>
</dbReference>
<dbReference type="InterPro" id="IPR009003">
    <property type="entry name" value="Peptidase_S1_PA"/>
</dbReference>
<dbReference type="InterPro" id="IPR038565">
    <property type="entry name" value="CLIP_sf"/>
</dbReference>
<dbReference type="GO" id="GO:0045087">
    <property type="term" value="P:innate immune response"/>
    <property type="evidence" value="ECO:0007669"/>
    <property type="project" value="UniProtKB-KW"/>
</dbReference>
<name>A0AAG5CPD3_ANOAO</name>
<dbReference type="FunFam" id="2.40.10.10:FF:000028">
    <property type="entry name" value="Serine protease easter"/>
    <property type="match status" value="1"/>
</dbReference>
<dbReference type="PRINTS" id="PR00722">
    <property type="entry name" value="CHYMOTRYPSIN"/>
</dbReference>
<dbReference type="Gene3D" id="3.30.1640.30">
    <property type="match status" value="1"/>
</dbReference>
<dbReference type="Proteomes" id="UP000075880">
    <property type="component" value="Unassembled WGS sequence"/>
</dbReference>
<feature type="chain" id="PRO_5042560832" description="CLIP domain-containing serine protease" evidence="14">
    <location>
        <begin position="38"/>
        <end position="413"/>
    </location>
</feature>